<comment type="caution">
    <text evidence="1">The sequence shown here is derived from an EMBL/GenBank/DDBJ whole genome shotgun (WGS) entry which is preliminary data.</text>
</comment>
<proteinExistence type="predicted"/>
<sequence length="92" mass="11063">MPTEDPHLHLKLFIEVSDSFKLVGVLEDTLRLKLFTYSLRDKPEPECFLMKYFLYSKNVKLRNEITSFLKMDDESLYEAWERFKELLRKAPS</sequence>
<dbReference type="Proteomes" id="UP000325315">
    <property type="component" value="Unassembled WGS sequence"/>
</dbReference>
<dbReference type="OrthoDB" id="1305902at2759"/>
<dbReference type="PANTHER" id="PTHR33223:SF11">
    <property type="entry name" value="ELEMENT PROTEIN, PUTATIVE-RELATED"/>
    <property type="match status" value="1"/>
</dbReference>
<keyword evidence="2" id="KW-1185">Reference proteome</keyword>
<keyword evidence="1" id="KW-0695">RNA-directed DNA polymerase</keyword>
<dbReference type="GO" id="GO:0003964">
    <property type="term" value="F:RNA-directed DNA polymerase activity"/>
    <property type="evidence" value="ECO:0007669"/>
    <property type="project" value="UniProtKB-KW"/>
</dbReference>
<evidence type="ECO:0000313" key="1">
    <source>
        <dbReference type="EMBL" id="KAA3483088.1"/>
    </source>
</evidence>
<gene>
    <name evidence="1" type="ORF">EPI10_005285</name>
</gene>
<reference evidence="1" key="1">
    <citation type="submission" date="2019-08" db="EMBL/GenBank/DDBJ databases">
        <authorList>
            <person name="Liu F."/>
        </authorList>
    </citation>
    <scope>NUCLEOTIDE SEQUENCE [LARGE SCALE GENOMIC DNA]</scope>
    <source>
        <strain evidence="1">PA1801</strain>
        <tissue evidence="1">Leaf</tissue>
    </source>
</reference>
<keyword evidence="1" id="KW-0808">Transferase</keyword>
<dbReference type="AlphaFoldDB" id="A0A5B6WP30"/>
<accession>A0A5B6WP30</accession>
<name>A0A5B6WP30_9ROSI</name>
<organism evidence="1 2">
    <name type="scientific">Gossypium australe</name>
    <dbReference type="NCBI Taxonomy" id="47621"/>
    <lineage>
        <taxon>Eukaryota</taxon>
        <taxon>Viridiplantae</taxon>
        <taxon>Streptophyta</taxon>
        <taxon>Embryophyta</taxon>
        <taxon>Tracheophyta</taxon>
        <taxon>Spermatophyta</taxon>
        <taxon>Magnoliopsida</taxon>
        <taxon>eudicotyledons</taxon>
        <taxon>Gunneridae</taxon>
        <taxon>Pentapetalae</taxon>
        <taxon>rosids</taxon>
        <taxon>malvids</taxon>
        <taxon>Malvales</taxon>
        <taxon>Malvaceae</taxon>
        <taxon>Malvoideae</taxon>
        <taxon>Gossypium</taxon>
    </lineage>
</organism>
<dbReference type="EMBL" id="SMMG02000002">
    <property type="protein sequence ID" value="KAA3483088.1"/>
    <property type="molecule type" value="Genomic_DNA"/>
</dbReference>
<evidence type="ECO:0000313" key="2">
    <source>
        <dbReference type="Proteomes" id="UP000325315"/>
    </source>
</evidence>
<dbReference type="PANTHER" id="PTHR33223">
    <property type="entry name" value="CCHC-TYPE DOMAIN-CONTAINING PROTEIN"/>
    <property type="match status" value="1"/>
</dbReference>
<keyword evidence="1" id="KW-0548">Nucleotidyltransferase</keyword>
<protein>
    <submittedName>
        <fullName evidence="1">Reverse transcriptase</fullName>
    </submittedName>
</protein>